<sequence>DIVLTHQSVAKITTSEWQNCTWLRLHHQVDDVTRYRERIPKYQMVRIGQLIVDEQYELCSNAFAMGKITEQEYKIQKSFFVYINMREQRIRGCSRAAFIRACKKFIDQEESRKVKMLLNEEDFDGNNIYKTKNDAIVKLISDKLRYHEDGMVGPM</sequence>
<feature type="non-terminal residue" evidence="1">
    <location>
        <position position="1"/>
    </location>
</feature>
<name>A0A1Z8ASN9_9FLAO</name>
<evidence type="ECO:0000313" key="1">
    <source>
        <dbReference type="EMBL" id="OUS13347.1"/>
    </source>
</evidence>
<accession>A0A1Z8ASN9</accession>
<protein>
    <submittedName>
        <fullName evidence="1">Uncharacterized protein</fullName>
    </submittedName>
</protein>
<gene>
    <name evidence="1" type="ORF">A9Q93_09365</name>
</gene>
<proteinExistence type="predicted"/>
<dbReference type="Proteomes" id="UP000196102">
    <property type="component" value="Unassembled WGS sequence"/>
</dbReference>
<organism evidence="1 2">
    <name type="scientific">Nonlabens dokdonensis</name>
    <dbReference type="NCBI Taxonomy" id="328515"/>
    <lineage>
        <taxon>Bacteria</taxon>
        <taxon>Pseudomonadati</taxon>
        <taxon>Bacteroidota</taxon>
        <taxon>Flavobacteriia</taxon>
        <taxon>Flavobacteriales</taxon>
        <taxon>Flavobacteriaceae</taxon>
        <taxon>Nonlabens</taxon>
    </lineage>
</organism>
<comment type="caution">
    <text evidence="1">The sequence shown here is derived from an EMBL/GenBank/DDBJ whole genome shotgun (WGS) entry which is preliminary data.</text>
</comment>
<dbReference type="EMBL" id="MAAX01000145">
    <property type="protein sequence ID" value="OUS13347.1"/>
    <property type="molecule type" value="Genomic_DNA"/>
</dbReference>
<dbReference type="AlphaFoldDB" id="A0A1Z8ASN9"/>
<evidence type="ECO:0000313" key="2">
    <source>
        <dbReference type="Proteomes" id="UP000196102"/>
    </source>
</evidence>
<reference evidence="2" key="1">
    <citation type="journal article" date="2017" name="Proc. Natl. Acad. Sci. U.S.A.">
        <title>Simulation of Deepwater Horizon oil plume reveals substrate specialization within a complex community of hydrocarbon-degraders.</title>
        <authorList>
            <person name="Hu P."/>
            <person name="Dubinsky E.A."/>
            <person name="Probst A.J."/>
            <person name="Wang J."/>
            <person name="Sieber C.M.K."/>
            <person name="Tom L.M."/>
            <person name="Gardinali P."/>
            <person name="Banfield J.F."/>
            <person name="Atlas R.M."/>
            <person name="Andersen G.L."/>
        </authorList>
    </citation>
    <scope>NUCLEOTIDE SEQUENCE [LARGE SCALE GENOMIC DNA]</scope>
</reference>